<feature type="domain" description="Heterokaryon incompatibility" evidence="1">
    <location>
        <begin position="5"/>
        <end position="115"/>
    </location>
</feature>
<dbReference type="EMBL" id="MU005600">
    <property type="protein sequence ID" value="KAF2679938.1"/>
    <property type="molecule type" value="Genomic_DNA"/>
</dbReference>
<dbReference type="PANTHER" id="PTHR33112">
    <property type="entry name" value="DOMAIN PROTEIN, PUTATIVE-RELATED"/>
    <property type="match status" value="1"/>
</dbReference>
<reference evidence="2" key="1">
    <citation type="journal article" date="2020" name="Stud. Mycol.">
        <title>101 Dothideomycetes genomes: a test case for predicting lifestyles and emergence of pathogens.</title>
        <authorList>
            <person name="Haridas S."/>
            <person name="Albert R."/>
            <person name="Binder M."/>
            <person name="Bloem J."/>
            <person name="Labutti K."/>
            <person name="Salamov A."/>
            <person name="Andreopoulos B."/>
            <person name="Baker S."/>
            <person name="Barry K."/>
            <person name="Bills G."/>
            <person name="Bluhm B."/>
            <person name="Cannon C."/>
            <person name="Castanera R."/>
            <person name="Culley D."/>
            <person name="Daum C."/>
            <person name="Ezra D."/>
            <person name="Gonzalez J."/>
            <person name="Henrissat B."/>
            <person name="Kuo A."/>
            <person name="Liang C."/>
            <person name="Lipzen A."/>
            <person name="Lutzoni F."/>
            <person name="Magnuson J."/>
            <person name="Mondo S."/>
            <person name="Nolan M."/>
            <person name="Ohm R."/>
            <person name="Pangilinan J."/>
            <person name="Park H.-J."/>
            <person name="Ramirez L."/>
            <person name="Alfaro M."/>
            <person name="Sun H."/>
            <person name="Tritt A."/>
            <person name="Yoshinaga Y."/>
            <person name="Zwiers L.-H."/>
            <person name="Turgeon B."/>
            <person name="Goodwin S."/>
            <person name="Spatafora J."/>
            <person name="Crous P."/>
            <person name="Grigoriev I."/>
        </authorList>
    </citation>
    <scope>NUCLEOTIDE SEQUENCE</scope>
    <source>
        <strain evidence="2">CBS 122367</strain>
    </source>
</reference>
<dbReference type="Pfam" id="PF06985">
    <property type="entry name" value="HET"/>
    <property type="match status" value="1"/>
</dbReference>
<dbReference type="OrthoDB" id="5125733at2759"/>
<sequence>MLEIQIFALPKTFQDAMKIARFLRVRYLWIDALYILQNDFIDWHREAILMGKIYQESVCTLAIHSAHDDSTRFLEQSLLPPVAVHLESSYSAANAAVRLRSNFKVDVDKSKLSKRHFKPFASPRSRHRAGMSDDGLKGQWFEFLERYSNAQLTYVSDKLPAIAGLVKVFQKHTHDRYLSGIW</sequence>
<keyword evidence="3" id="KW-1185">Reference proteome</keyword>
<name>A0A6G1IPB3_9PLEO</name>
<evidence type="ECO:0000313" key="2">
    <source>
        <dbReference type="EMBL" id="KAF2679938.1"/>
    </source>
</evidence>
<dbReference type="PANTHER" id="PTHR33112:SF16">
    <property type="entry name" value="HETEROKARYON INCOMPATIBILITY DOMAIN-CONTAINING PROTEIN"/>
    <property type="match status" value="1"/>
</dbReference>
<accession>A0A6G1IPB3</accession>
<organism evidence="2 3">
    <name type="scientific">Lentithecium fluviatile CBS 122367</name>
    <dbReference type="NCBI Taxonomy" id="1168545"/>
    <lineage>
        <taxon>Eukaryota</taxon>
        <taxon>Fungi</taxon>
        <taxon>Dikarya</taxon>
        <taxon>Ascomycota</taxon>
        <taxon>Pezizomycotina</taxon>
        <taxon>Dothideomycetes</taxon>
        <taxon>Pleosporomycetidae</taxon>
        <taxon>Pleosporales</taxon>
        <taxon>Massarineae</taxon>
        <taxon>Lentitheciaceae</taxon>
        <taxon>Lentithecium</taxon>
    </lineage>
</organism>
<protein>
    <submittedName>
        <fullName evidence="2">HET-domain-containing protein</fullName>
    </submittedName>
</protein>
<dbReference type="AlphaFoldDB" id="A0A6G1IPB3"/>
<dbReference type="Proteomes" id="UP000799291">
    <property type="component" value="Unassembled WGS sequence"/>
</dbReference>
<evidence type="ECO:0000313" key="3">
    <source>
        <dbReference type="Proteomes" id="UP000799291"/>
    </source>
</evidence>
<gene>
    <name evidence="2" type="ORF">K458DRAFT_313178</name>
</gene>
<dbReference type="InterPro" id="IPR010730">
    <property type="entry name" value="HET"/>
</dbReference>
<proteinExistence type="predicted"/>
<evidence type="ECO:0000259" key="1">
    <source>
        <dbReference type="Pfam" id="PF06985"/>
    </source>
</evidence>